<dbReference type="Pfam" id="PF00651">
    <property type="entry name" value="BTB"/>
    <property type="match status" value="1"/>
</dbReference>
<dbReference type="InterPro" id="IPR000210">
    <property type="entry name" value="BTB/POZ_dom"/>
</dbReference>
<organism evidence="4 5">
    <name type="scientific">Ditylenchus destructor</name>
    <dbReference type="NCBI Taxonomy" id="166010"/>
    <lineage>
        <taxon>Eukaryota</taxon>
        <taxon>Metazoa</taxon>
        <taxon>Ecdysozoa</taxon>
        <taxon>Nematoda</taxon>
        <taxon>Chromadorea</taxon>
        <taxon>Rhabditida</taxon>
        <taxon>Tylenchina</taxon>
        <taxon>Tylenchomorpha</taxon>
        <taxon>Sphaerularioidea</taxon>
        <taxon>Anguinidae</taxon>
        <taxon>Anguininae</taxon>
        <taxon>Ditylenchus</taxon>
    </lineage>
</organism>
<protein>
    <submittedName>
        <fullName evidence="4">BTB/POZ domain-containing protein</fullName>
    </submittedName>
</protein>
<dbReference type="InterPro" id="IPR011333">
    <property type="entry name" value="SKP1/BTB/POZ_sf"/>
</dbReference>
<dbReference type="SMART" id="SM00061">
    <property type="entry name" value="MATH"/>
    <property type="match status" value="1"/>
</dbReference>
<dbReference type="PROSITE" id="PS50144">
    <property type="entry name" value="MATH"/>
    <property type="match status" value="1"/>
</dbReference>
<evidence type="ECO:0000259" key="2">
    <source>
        <dbReference type="PROSITE" id="PS50097"/>
    </source>
</evidence>
<dbReference type="SUPFAM" id="SSF54695">
    <property type="entry name" value="POZ domain"/>
    <property type="match status" value="1"/>
</dbReference>
<feature type="domain" description="BTB" evidence="2">
    <location>
        <begin position="246"/>
        <end position="310"/>
    </location>
</feature>
<dbReference type="InterPro" id="IPR002083">
    <property type="entry name" value="MATH/TRAF_dom"/>
</dbReference>
<evidence type="ECO:0000256" key="1">
    <source>
        <dbReference type="SAM" id="MobiDB-lite"/>
    </source>
</evidence>
<feature type="domain" description="MATH" evidence="3">
    <location>
        <begin position="63"/>
        <end position="206"/>
    </location>
</feature>
<dbReference type="Pfam" id="PF22486">
    <property type="entry name" value="MATH_2"/>
    <property type="match status" value="1"/>
</dbReference>
<feature type="compositionally biased region" description="Polar residues" evidence="1">
    <location>
        <begin position="11"/>
        <end position="21"/>
    </location>
</feature>
<feature type="region of interest" description="Disordered" evidence="1">
    <location>
        <begin position="1"/>
        <end position="21"/>
    </location>
</feature>
<evidence type="ECO:0000259" key="3">
    <source>
        <dbReference type="PROSITE" id="PS50144"/>
    </source>
</evidence>
<proteinExistence type="predicted"/>
<dbReference type="PROSITE" id="PS50097">
    <property type="entry name" value="BTB"/>
    <property type="match status" value="1"/>
</dbReference>
<comment type="caution">
    <text evidence="4">The sequence shown here is derived from an EMBL/GenBank/DDBJ whole genome shotgun (WGS) entry which is preliminary data.</text>
</comment>
<dbReference type="Proteomes" id="UP001201812">
    <property type="component" value="Unassembled WGS sequence"/>
</dbReference>
<evidence type="ECO:0000313" key="5">
    <source>
        <dbReference type="Proteomes" id="UP001201812"/>
    </source>
</evidence>
<dbReference type="EMBL" id="JAKKPZ010000897">
    <property type="protein sequence ID" value="KAI1691621.1"/>
    <property type="molecule type" value="Genomic_DNA"/>
</dbReference>
<evidence type="ECO:0000313" key="4">
    <source>
        <dbReference type="EMBL" id="KAI1691621.1"/>
    </source>
</evidence>
<dbReference type="InterPro" id="IPR008974">
    <property type="entry name" value="TRAF-like"/>
</dbReference>
<dbReference type="Gene3D" id="3.30.710.10">
    <property type="entry name" value="Potassium Channel Kv1.1, Chain A"/>
    <property type="match status" value="1"/>
</dbReference>
<reference evidence="4" key="1">
    <citation type="submission" date="2022-01" db="EMBL/GenBank/DDBJ databases">
        <title>Genome Sequence Resource for Two Populations of Ditylenchus destructor, the Migratory Endoparasitic Phytonematode.</title>
        <authorList>
            <person name="Zhang H."/>
            <person name="Lin R."/>
            <person name="Xie B."/>
        </authorList>
    </citation>
    <scope>NUCLEOTIDE SEQUENCE</scope>
    <source>
        <strain evidence="4">BazhouSP</strain>
    </source>
</reference>
<dbReference type="PANTHER" id="PTHR47022:SF1">
    <property type="entry name" value="BTB AND MATH DOMAIN-CONTAINING PROTEIN 36-RELATED"/>
    <property type="match status" value="1"/>
</dbReference>
<dbReference type="SUPFAM" id="SSF49599">
    <property type="entry name" value="TRAF domain-like"/>
    <property type="match status" value="1"/>
</dbReference>
<dbReference type="PANTHER" id="PTHR47022">
    <property type="entry name" value="BTB AND MATH DOMAIN-CONTAINING PROTEIN 36-RELATED"/>
    <property type="match status" value="1"/>
</dbReference>
<name>A0AAD4MF16_9BILA</name>
<gene>
    <name evidence="4" type="ORF">DdX_21760</name>
</gene>
<sequence>MYNPRKRNLPFGTQNNEEIGSAQNEDTKIKKAVANVHLKETTIPRWNPTENIASDYEDFYKLEGSIELRIDRFTEFAHSELQQKKLHKDLWRWSASTYIRGVPWKLCANLTEMELSVKPFQHKRFLGLFLYCNKDSTSTTWNCRANYTFCVVSQKEDVDRYEFSNQHNFCGNENEYGRNRFISINTLLDPENGFIKDDSVILRADVNAEMPRGIQRIQDPRVKTYLDAFGPVDKTQLFSSSTQLQSNFVLIVQGREVHVQTTYLSMHSQYFKQQFDKEENVNKAILQNIDYAEFTELLSVIYPVLYPITAANIETVSKLAHVFKMTDLLRKCEVFLVNSNNFGKVKLLLIAHWYNLEHLQAKCIDEYKSGGNLKQREKSKNLMYWIAK</sequence>
<accession>A0AAD4MF16</accession>
<dbReference type="AlphaFoldDB" id="A0AAD4MF16"/>
<keyword evidence="5" id="KW-1185">Reference proteome</keyword>
<dbReference type="Gene3D" id="2.60.210.10">
    <property type="entry name" value="Apoptosis, Tumor Necrosis Factor Receptor Associated Protein 2, Chain A"/>
    <property type="match status" value="1"/>
</dbReference>
<dbReference type="SMART" id="SM00225">
    <property type="entry name" value="BTB"/>
    <property type="match status" value="1"/>
</dbReference>